<dbReference type="AlphaFoldDB" id="A0A1Q2CMD4"/>
<accession>A0A1Q2CMD4</accession>
<dbReference type="KEGG" id="tes:BW730_06895"/>
<name>A0A1Q2CMD4_9ACTN</name>
<dbReference type="RefSeq" id="WP_077685598.1">
    <property type="nucleotide sequence ID" value="NZ_CP019606.1"/>
</dbReference>
<sequence length="99" mass="11080">MESIRLVKQLRELLLEWKITLDPSPTPDEYLLTLQQSGEETVAVLPAGPLSRYAKRDGGDGLGLLAVHIFEAFTVDAPPLKRLRLKGSLNVRLLEERES</sequence>
<keyword evidence="2" id="KW-1185">Reference proteome</keyword>
<organism evidence="1 2">
    <name type="scientific">Tessaracoccus aquimaris</name>
    <dbReference type="NCBI Taxonomy" id="1332264"/>
    <lineage>
        <taxon>Bacteria</taxon>
        <taxon>Bacillati</taxon>
        <taxon>Actinomycetota</taxon>
        <taxon>Actinomycetes</taxon>
        <taxon>Propionibacteriales</taxon>
        <taxon>Propionibacteriaceae</taxon>
        <taxon>Tessaracoccus</taxon>
    </lineage>
</organism>
<dbReference type="Proteomes" id="UP000188145">
    <property type="component" value="Chromosome"/>
</dbReference>
<reference evidence="2" key="1">
    <citation type="submission" date="2017-02" db="EMBL/GenBank/DDBJ databases">
        <title>Tessaracoccus aquaemaris sp. nov., isolated from the intestine of a Korean rockfish, Sebastes schlegelii, in a marine aquaculture pond.</title>
        <authorList>
            <person name="Tak E.J."/>
            <person name="Bae J.-W."/>
        </authorList>
    </citation>
    <scope>NUCLEOTIDE SEQUENCE [LARGE SCALE GENOMIC DNA]</scope>
    <source>
        <strain evidence="2">NSG39</strain>
    </source>
</reference>
<evidence type="ECO:0000313" key="1">
    <source>
        <dbReference type="EMBL" id="AQP47269.1"/>
    </source>
</evidence>
<dbReference type="EMBL" id="CP019606">
    <property type="protein sequence ID" value="AQP47269.1"/>
    <property type="molecule type" value="Genomic_DNA"/>
</dbReference>
<gene>
    <name evidence="1" type="ORF">BW730_06895</name>
</gene>
<protein>
    <submittedName>
        <fullName evidence="1">Uncharacterized protein</fullName>
    </submittedName>
</protein>
<evidence type="ECO:0000313" key="2">
    <source>
        <dbReference type="Proteomes" id="UP000188145"/>
    </source>
</evidence>
<proteinExistence type="predicted"/>